<dbReference type="InterPro" id="IPR000409">
    <property type="entry name" value="BEACH_dom"/>
</dbReference>
<dbReference type="SMART" id="SM01026">
    <property type="entry name" value="Beach"/>
    <property type="match status" value="1"/>
</dbReference>
<dbReference type="InterPro" id="IPR050865">
    <property type="entry name" value="BEACH_Domain"/>
</dbReference>
<dbReference type="AlphaFoldDB" id="A0AAV7ZPE1"/>
<dbReference type="PROSITE" id="PS50082">
    <property type="entry name" value="WD_REPEATS_2"/>
    <property type="match status" value="1"/>
</dbReference>
<evidence type="ECO:0000259" key="5">
    <source>
        <dbReference type="PROSITE" id="PS51783"/>
    </source>
</evidence>
<protein>
    <submittedName>
        <fullName evidence="6">Beige/beach-related</fullName>
    </submittedName>
</protein>
<dbReference type="GO" id="GO:0016020">
    <property type="term" value="C:membrane"/>
    <property type="evidence" value="ECO:0007669"/>
    <property type="project" value="TreeGrafter"/>
</dbReference>
<dbReference type="Pfam" id="PF02138">
    <property type="entry name" value="Beach"/>
    <property type="match status" value="1"/>
</dbReference>
<dbReference type="InterPro" id="IPR046851">
    <property type="entry name" value="NBCH_WD40"/>
</dbReference>
<dbReference type="GO" id="GO:0005829">
    <property type="term" value="C:cytosol"/>
    <property type="evidence" value="ECO:0007669"/>
    <property type="project" value="TreeGrafter"/>
</dbReference>
<evidence type="ECO:0000256" key="2">
    <source>
        <dbReference type="ARBA" id="ARBA00022737"/>
    </source>
</evidence>
<evidence type="ECO:0000313" key="7">
    <source>
        <dbReference type="Proteomes" id="UP001146793"/>
    </source>
</evidence>
<dbReference type="InterPro" id="IPR011993">
    <property type="entry name" value="PH-like_dom_sf"/>
</dbReference>
<dbReference type="InterPro" id="IPR036322">
    <property type="entry name" value="WD40_repeat_dom_sf"/>
</dbReference>
<feature type="repeat" description="WD" evidence="3">
    <location>
        <begin position="1037"/>
        <end position="1076"/>
    </location>
</feature>
<gene>
    <name evidence="6" type="ORF">M0812_09749</name>
</gene>
<evidence type="ECO:0000259" key="4">
    <source>
        <dbReference type="PROSITE" id="PS50197"/>
    </source>
</evidence>
<keyword evidence="1 3" id="KW-0853">WD repeat</keyword>
<dbReference type="SUPFAM" id="SSF81837">
    <property type="entry name" value="BEACH domain"/>
    <property type="match status" value="1"/>
</dbReference>
<dbReference type="PROSITE" id="PS51783">
    <property type="entry name" value="PH_BEACH"/>
    <property type="match status" value="1"/>
</dbReference>
<dbReference type="Proteomes" id="UP001146793">
    <property type="component" value="Unassembled WGS sequence"/>
</dbReference>
<reference evidence="6" key="1">
    <citation type="submission" date="2022-08" db="EMBL/GenBank/DDBJ databases">
        <title>Novel sulphate-reducing endosymbionts in the free-living metamonad Anaeramoeba.</title>
        <authorList>
            <person name="Jerlstrom-Hultqvist J."/>
            <person name="Cepicka I."/>
            <person name="Gallot-Lavallee L."/>
            <person name="Salas-Leiva D."/>
            <person name="Curtis B.A."/>
            <person name="Zahonova K."/>
            <person name="Pipaliya S."/>
            <person name="Dacks J."/>
            <person name="Roger A.J."/>
        </authorList>
    </citation>
    <scope>NUCLEOTIDE SEQUENCE</scope>
    <source>
        <strain evidence="6">Busselton2</strain>
    </source>
</reference>
<evidence type="ECO:0000313" key="6">
    <source>
        <dbReference type="EMBL" id="KAJ3443903.1"/>
    </source>
</evidence>
<dbReference type="GO" id="GO:0008104">
    <property type="term" value="P:intracellular protein localization"/>
    <property type="evidence" value="ECO:0007669"/>
    <property type="project" value="TreeGrafter"/>
</dbReference>
<dbReference type="GO" id="GO:0019901">
    <property type="term" value="F:protein kinase binding"/>
    <property type="evidence" value="ECO:0007669"/>
    <property type="project" value="TreeGrafter"/>
</dbReference>
<dbReference type="Gene3D" id="1.10.1540.10">
    <property type="entry name" value="BEACH domain"/>
    <property type="match status" value="1"/>
</dbReference>
<evidence type="ECO:0000256" key="1">
    <source>
        <dbReference type="ARBA" id="ARBA00022574"/>
    </source>
</evidence>
<feature type="domain" description="BEACH" evidence="4">
    <location>
        <begin position="598"/>
        <end position="889"/>
    </location>
</feature>
<dbReference type="CDD" id="cd06071">
    <property type="entry name" value="Beach"/>
    <property type="match status" value="1"/>
</dbReference>
<dbReference type="SUPFAM" id="SSF50978">
    <property type="entry name" value="WD40 repeat-like"/>
    <property type="match status" value="1"/>
</dbReference>
<dbReference type="PROSITE" id="PS50197">
    <property type="entry name" value="BEACH"/>
    <property type="match status" value="1"/>
</dbReference>
<dbReference type="EMBL" id="JANTQA010000023">
    <property type="protein sequence ID" value="KAJ3443903.1"/>
    <property type="molecule type" value="Genomic_DNA"/>
</dbReference>
<dbReference type="InterPro" id="IPR036372">
    <property type="entry name" value="BEACH_dom_sf"/>
</dbReference>
<dbReference type="SMART" id="SM00320">
    <property type="entry name" value="WD40"/>
    <property type="match status" value="5"/>
</dbReference>
<dbReference type="Gene3D" id="2.130.10.10">
    <property type="entry name" value="YVTN repeat-like/Quinoprotein amine dehydrogenase"/>
    <property type="match status" value="1"/>
</dbReference>
<evidence type="ECO:0000256" key="3">
    <source>
        <dbReference type="PROSITE-ProRule" id="PRU00221"/>
    </source>
</evidence>
<sequence>MKKKNFEEGWGKNANNTKNKIHFDLKYNGDINKNMLQNNNKDELNILIYEENAEDNLLLNKNGKIIWKDFYLIEKIYDLLDTLKIFKGKGINLKNNLKTFNFYKLLIILFRFTLIEKDLKIITKYSYFYHNLISGPCKTNRKLDEGQKILLILLILATLFKSMPVKYDKEKNEKILLKKKNLNTNDKFKITSQSFVGAMIHSCLDTSHHLIWEYLRHERGTFMLDIDLNESKVIQKNSNVKKYYDQIWKYNKEKVLYPKLQKVQYNIENKTKRINERNIDILSRLKQKKVKYSKLLHPGLHANVEKIEDILVTKWPLWVKVRKTLERGRLIEKIRKLLKFSNIIQNNFQNYIITYSENDHFHLSSFLNNDQKKGRGKVLIWSNFEDYQRKKLVLLKLNNNKYKKRDYDYNINNDKKTDDKDNYTHRNKYQKNYQNRGVEKGLNIQGGGKNKDYIHDHGNDELISIEKQKINIFSIRNQKIIEKTILKSYECQMITSIGILDGCLQWSDKQIEFKVFKESYKKFKKFHFLLNEEYNLFCNFGQIRDIQLRRFRAEKTALEFFLNNNRNYFFNFQVSNEILLDEIAENIKKYHHKLYKKINTKLEVKLKNITNLWCNREISNFDYLMKLNTLAGRTFNDLSQYPVFPWILNDYTSQYLNLNAIGVYRDLSKPIGALNKKSFGYYKKQFKMSKKLNNNNRPPFFYATHYSTSHIVKKYLYRLEPFLTLYKHDLNGEKKNQQYLFTSIREAWESVLYSKSNVQELIPEFFYLTTFLEEPVSNNGIQKIMETRLGNVLLPRWAKTPEDFIRIHREALESDYVSSHLHEWIDLIFGYKQRGIEAVRAKNVFYYLTYEHTAQNQKINPELKINLKDQLDRHGQTPSQLFFNPHPRRNVITKLLKNSLNKIHFYNWKPKRPVFYRSNIYTLTNSAILFLKFLPQKSITNHPCVSFNSNREIQRHIIKITSNIYNDDNDEPNVEMPEKSKKLSENQQIAHSFDSKIKLFTNSFGFNDQTDVFFSSGYWDNSIKLIDINKFKCFQSVSQHKDVVTCLKFSRKFLITGSCDTTLIIWKLNNGRNIHSIAHILIDHSDQISCLDFDVDLGMLVSASESGKIIIHSLIEGKFLSSFQAWQSRKHNIDQNNRNDCPLMIRLLKHGQIFLSTQRSLRLYSLSGKLIKVFDITKPLTCCLVFNKAKMIITGDEDNFIKFFSIWDLELLEEINLDYKIFSLALSVDKKHLFAGLQDGELFCASFKFQDYD</sequence>
<organism evidence="6 7">
    <name type="scientific">Anaeramoeba flamelloides</name>
    <dbReference type="NCBI Taxonomy" id="1746091"/>
    <lineage>
        <taxon>Eukaryota</taxon>
        <taxon>Metamonada</taxon>
        <taxon>Anaeramoebidae</taxon>
        <taxon>Anaeramoeba</taxon>
    </lineage>
</organism>
<name>A0AAV7ZPE1_9EUKA</name>
<dbReference type="SUPFAM" id="SSF50729">
    <property type="entry name" value="PH domain-like"/>
    <property type="match status" value="1"/>
</dbReference>
<dbReference type="PANTHER" id="PTHR13743">
    <property type="entry name" value="BEIGE/BEACH-RELATED"/>
    <property type="match status" value="1"/>
</dbReference>
<dbReference type="Pfam" id="PF14844">
    <property type="entry name" value="PH_BEACH"/>
    <property type="match status" value="1"/>
</dbReference>
<dbReference type="InterPro" id="IPR001680">
    <property type="entry name" value="WD40_rpt"/>
</dbReference>
<feature type="domain" description="BEACH-type PH" evidence="5">
    <location>
        <begin position="480"/>
        <end position="588"/>
    </location>
</feature>
<accession>A0AAV7ZPE1</accession>
<comment type="caution">
    <text evidence="6">The sequence shown here is derived from an EMBL/GenBank/DDBJ whole genome shotgun (WGS) entry which is preliminary data.</text>
</comment>
<dbReference type="InterPro" id="IPR015943">
    <property type="entry name" value="WD40/YVTN_repeat-like_dom_sf"/>
</dbReference>
<dbReference type="PANTHER" id="PTHR13743:SF112">
    <property type="entry name" value="BEACH DOMAIN-CONTAINING PROTEIN"/>
    <property type="match status" value="1"/>
</dbReference>
<dbReference type="Pfam" id="PF20426">
    <property type="entry name" value="NBCH_WD40"/>
    <property type="match status" value="1"/>
</dbReference>
<dbReference type="PROSITE" id="PS50294">
    <property type="entry name" value="WD_REPEATS_REGION"/>
    <property type="match status" value="1"/>
</dbReference>
<proteinExistence type="predicted"/>
<dbReference type="Gene3D" id="2.30.29.30">
    <property type="entry name" value="Pleckstrin-homology domain (PH domain)/Phosphotyrosine-binding domain (PTB)"/>
    <property type="match status" value="1"/>
</dbReference>
<keyword evidence="2" id="KW-0677">Repeat</keyword>
<dbReference type="InterPro" id="IPR023362">
    <property type="entry name" value="PH-BEACH_dom"/>
</dbReference>